<keyword evidence="7" id="KW-1185">Reference proteome</keyword>
<dbReference type="InterPro" id="IPR051394">
    <property type="entry name" value="Glutamate_Synthase"/>
</dbReference>
<gene>
    <name evidence="6" type="primary">glt1</name>
    <name evidence="6" type="ORF">NPIL_359101</name>
</gene>
<dbReference type="FunFam" id="3.20.20.70:FF:000017">
    <property type="entry name" value="Glutamate synthase [NADH], amyloplastic"/>
    <property type="match status" value="1"/>
</dbReference>
<dbReference type="GO" id="GO:0015930">
    <property type="term" value="F:glutamate synthase activity"/>
    <property type="evidence" value="ECO:0007669"/>
    <property type="project" value="InterPro"/>
</dbReference>
<evidence type="ECO:0000256" key="3">
    <source>
        <dbReference type="ARBA" id="ARBA00009716"/>
    </source>
</evidence>
<feature type="non-terminal residue" evidence="6">
    <location>
        <position position="1"/>
    </location>
</feature>
<dbReference type="PANTHER" id="PTHR43100:SF1">
    <property type="entry name" value="GLUTAMATE SYNTHASE [NADPH] SMALL CHAIN"/>
    <property type="match status" value="1"/>
</dbReference>
<feature type="domain" description="Glutamate synthase alpha subunit C-terminal" evidence="4">
    <location>
        <begin position="570"/>
        <end position="694"/>
    </location>
</feature>
<dbReference type="Gene3D" id="2.160.20.60">
    <property type="entry name" value="Glutamate synthase, alpha subunit, C-terminal domain"/>
    <property type="match status" value="1"/>
</dbReference>
<dbReference type="Proteomes" id="UP000887013">
    <property type="component" value="Unassembled WGS sequence"/>
</dbReference>
<evidence type="ECO:0000256" key="2">
    <source>
        <dbReference type="ARBA" id="ARBA00004909"/>
    </source>
</evidence>
<dbReference type="EMBL" id="BMAW01077636">
    <property type="protein sequence ID" value="GFU07308.1"/>
    <property type="molecule type" value="Genomic_DNA"/>
</dbReference>
<protein>
    <submittedName>
        <fullName evidence="6">Putative glutamate synthase</fullName>
    </submittedName>
</protein>
<dbReference type="Pfam" id="PF01645">
    <property type="entry name" value="Glu_synthase"/>
    <property type="match status" value="1"/>
</dbReference>
<comment type="pathway">
    <text evidence="2">Nitrogen metabolism.</text>
</comment>
<dbReference type="SUPFAM" id="SSF51395">
    <property type="entry name" value="FMN-linked oxidoreductases"/>
    <property type="match status" value="1"/>
</dbReference>
<evidence type="ECO:0000259" key="5">
    <source>
        <dbReference type="Pfam" id="PF01645"/>
    </source>
</evidence>
<dbReference type="GO" id="GO:0006537">
    <property type="term" value="P:glutamate biosynthetic process"/>
    <property type="evidence" value="ECO:0007669"/>
    <property type="project" value="InterPro"/>
</dbReference>
<proteinExistence type="inferred from homology"/>
<reference evidence="6" key="1">
    <citation type="submission" date="2020-08" db="EMBL/GenBank/DDBJ databases">
        <title>Multicomponent nature underlies the extraordinary mechanical properties of spider dragline silk.</title>
        <authorList>
            <person name="Kono N."/>
            <person name="Nakamura H."/>
            <person name="Mori M."/>
            <person name="Yoshida Y."/>
            <person name="Ohtoshi R."/>
            <person name="Malay A.D."/>
            <person name="Moran D.A.P."/>
            <person name="Tomita M."/>
            <person name="Numata K."/>
            <person name="Arakawa K."/>
        </authorList>
    </citation>
    <scope>NUCLEOTIDE SEQUENCE</scope>
</reference>
<evidence type="ECO:0000313" key="7">
    <source>
        <dbReference type="Proteomes" id="UP000887013"/>
    </source>
</evidence>
<sequence>MRTRDYPGVRIAPKPRCRVVCCGRRSTNAAVVTVFTSMPLAWRHYLVQMRDSFENAALSIINTPSRIGGADFEILAMETLQRHQLAFSNRNGDNYVLRNPGFYHWRAGGEAHVNDPKSVANLQEASRMKSQKAYDRFVESTLKSIRDCTLRGQLDFKYPTKAIPLSEVEPAADIVKRFVTGAMSLGSISKETHETLAIAMNQIGGKSNTGEGGEAAERWQYINTLNNKRSAIKQVASGRFGVTIGYLANADEIQIKMAQGAKPGEGGELPGHKVSEEIAATRHSTPGVGLISPPPHHDIYSIEDLSELIYDLKCANPTARISVKLVSEVGVGIVSSGVAKAKAEHITISGHDGGTGASSWTGIKGAGLPWELGIAETHQTLVLNDLRSHVILQADGQLRTGFDVMIAALLGADEFGFSTAPLITLGCTMMRKCHLNTCPVGIATQDPILRKKFTGLPEYVINYFFFLAEEVRSYMAKLSVNKFQDLIGRSDYLKVIKNMKNKKSLLLDFTSLLDRAKSLRNPPIPIVGGSISQDFELNKRLDGKLIKIFNELWKSNPKKEGSRHLSMDFDITNQDRTFGATLSYHIAKQFGDSGLPDNSINVSVKGSAGQSFCSFLIKGISVCLEGDANDYVGKGLSGAEVILYPPKGMPPDFRSELNVIAGNACLYGATSGKAFFRGIVAERFAVRNSGAYAINE</sequence>
<evidence type="ECO:0000259" key="4">
    <source>
        <dbReference type="Pfam" id="PF01493"/>
    </source>
</evidence>
<feature type="domain" description="Glutamate synthase" evidence="5">
    <location>
        <begin position="112"/>
        <end position="480"/>
    </location>
</feature>
<organism evidence="6 7">
    <name type="scientific">Nephila pilipes</name>
    <name type="common">Giant wood spider</name>
    <name type="synonym">Nephila maculata</name>
    <dbReference type="NCBI Taxonomy" id="299642"/>
    <lineage>
        <taxon>Eukaryota</taxon>
        <taxon>Metazoa</taxon>
        <taxon>Ecdysozoa</taxon>
        <taxon>Arthropoda</taxon>
        <taxon>Chelicerata</taxon>
        <taxon>Arachnida</taxon>
        <taxon>Araneae</taxon>
        <taxon>Araneomorphae</taxon>
        <taxon>Entelegynae</taxon>
        <taxon>Araneoidea</taxon>
        <taxon>Nephilidae</taxon>
        <taxon>Nephila</taxon>
    </lineage>
</organism>
<dbReference type="Pfam" id="PF01493">
    <property type="entry name" value="GXGXG"/>
    <property type="match status" value="1"/>
</dbReference>
<accession>A0A8X6UDW7</accession>
<evidence type="ECO:0000256" key="1">
    <source>
        <dbReference type="ARBA" id="ARBA00004802"/>
    </source>
</evidence>
<dbReference type="OrthoDB" id="4327079at2759"/>
<dbReference type="InterPro" id="IPR013785">
    <property type="entry name" value="Aldolase_TIM"/>
</dbReference>
<dbReference type="SUPFAM" id="SSF69336">
    <property type="entry name" value="Alpha subunit of glutamate synthase, C-terminal domain"/>
    <property type="match status" value="1"/>
</dbReference>
<dbReference type="InterPro" id="IPR036485">
    <property type="entry name" value="Glu_synth_asu_C_sf"/>
</dbReference>
<dbReference type="InterPro" id="IPR002489">
    <property type="entry name" value="Glu_synth_asu_C"/>
</dbReference>
<comment type="similarity">
    <text evidence="3">Belongs to the glutamate synthase family.</text>
</comment>
<dbReference type="PANTHER" id="PTHR43100">
    <property type="entry name" value="GLUTAMATE SYNTHASE [NADPH] SMALL CHAIN"/>
    <property type="match status" value="1"/>
</dbReference>
<dbReference type="AlphaFoldDB" id="A0A8X6UDW7"/>
<comment type="caution">
    <text evidence="6">The sequence shown here is derived from an EMBL/GenBank/DDBJ whole genome shotgun (WGS) entry which is preliminary data.</text>
</comment>
<dbReference type="CDD" id="cd02808">
    <property type="entry name" value="GltS_FMN"/>
    <property type="match status" value="1"/>
</dbReference>
<dbReference type="Gene3D" id="3.20.20.70">
    <property type="entry name" value="Aldolase class I"/>
    <property type="match status" value="2"/>
</dbReference>
<evidence type="ECO:0000313" key="6">
    <source>
        <dbReference type="EMBL" id="GFU07308.1"/>
    </source>
</evidence>
<comment type="pathway">
    <text evidence="1">Energy metabolism; nitrogen metabolism.</text>
</comment>
<dbReference type="InterPro" id="IPR002932">
    <property type="entry name" value="Glu_synthdom"/>
</dbReference>
<name>A0A8X6UDW7_NEPPI</name>